<dbReference type="EMBL" id="JAPJUH010000005">
    <property type="protein sequence ID" value="MCX3266594.1"/>
    <property type="molecule type" value="Genomic_DNA"/>
</dbReference>
<dbReference type="GO" id="GO:0015074">
    <property type="term" value="P:DNA integration"/>
    <property type="evidence" value="ECO:0007669"/>
    <property type="project" value="InterPro"/>
</dbReference>
<gene>
    <name evidence="3" type="ORF">OQZ29_17685</name>
</gene>
<name>A0A9X3IB12_9SPHI</name>
<dbReference type="RefSeq" id="WP_266270522.1">
    <property type="nucleotide sequence ID" value="NZ_JAPJUH010000005.1"/>
</dbReference>
<dbReference type="PROSITE" id="PS51898">
    <property type="entry name" value="TYR_RECOMBINASE"/>
    <property type="match status" value="1"/>
</dbReference>
<evidence type="ECO:0000259" key="2">
    <source>
        <dbReference type="PROSITE" id="PS51898"/>
    </source>
</evidence>
<dbReference type="InterPro" id="IPR002104">
    <property type="entry name" value="Integrase_catalytic"/>
</dbReference>
<dbReference type="GO" id="GO:0006310">
    <property type="term" value="P:DNA recombination"/>
    <property type="evidence" value="ECO:0007669"/>
    <property type="project" value="UniProtKB-KW"/>
</dbReference>
<dbReference type="SUPFAM" id="SSF56349">
    <property type="entry name" value="DNA breaking-rejoining enzymes"/>
    <property type="match status" value="1"/>
</dbReference>
<reference evidence="3" key="1">
    <citation type="submission" date="2022-11" db="EMBL/GenBank/DDBJ databases">
        <authorList>
            <person name="Graham C."/>
            <person name="Newman J.D."/>
        </authorList>
    </citation>
    <scope>NUCLEOTIDE SEQUENCE</scope>
    <source>
        <strain evidence="3">DSM 19486</strain>
    </source>
</reference>
<evidence type="ECO:0000313" key="4">
    <source>
        <dbReference type="Proteomes" id="UP001142592"/>
    </source>
</evidence>
<dbReference type="Pfam" id="PF00589">
    <property type="entry name" value="Phage_integrase"/>
    <property type="match status" value="1"/>
</dbReference>
<proteinExistence type="predicted"/>
<sequence>MKISVRLHLHNTKTNADGSNPIVLEYLIDRVRKRKVLDRCMAIDWDSKNNRVKSRHKKADIINNMLSKELAKAERNVYEIKSGLLSIDDVFGNRKKVTFQDAVDQELKRLEKNFMSGFYDKVRAIQKQVPDTSIALSDINKKWFDRMIAIFSDLGNTGGTIQKKIKLIRGLIGRYSENGITKEVKDVRVATTKSLKVKLSAIELSRIEELTLPTGEQIEAVRDLFLLQIYLRGIRVGDLLQAYAADFKNGRFNYTADKTDKTLTIKLIPQAQAIVDKYSGRYKRLFPFFIWEPNKHGSAFENDRARLKHKESCTRIVNKHLKVIAGMCGIDKPLSSHIARHTFARMAIDKINNPMVTMELLGHSSLAVHQSYLNDIRKDDMLDAAADNIFG</sequence>
<comment type="caution">
    <text evidence="3">The sequence shown here is derived from an EMBL/GenBank/DDBJ whole genome shotgun (WGS) entry which is preliminary data.</text>
</comment>
<dbReference type="Proteomes" id="UP001142592">
    <property type="component" value="Unassembled WGS sequence"/>
</dbReference>
<dbReference type="InterPro" id="IPR013762">
    <property type="entry name" value="Integrase-like_cat_sf"/>
</dbReference>
<dbReference type="Pfam" id="PF17293">
    <property type="entry name" value="Arm-DNA-bind_5"/>
    <property type="match status" value="1"/>
</dbReference>
<dbReference type="InterPro" id="IPR035386">
    <property type="entry name" value="Arm-DNA-bind_5"/>
</dbReference>
<dbReference type="InterPro" id="IPR011010">
    <property type="entry name" value="DNA_brk_join_enz"/>
</dbReference>
<evidence type="ECO:0000256" key="1">
    <source>
        <dbReference type="ARBA" id="ARBA00023172"/>
    </source>
</evidence>
<dbReference type="AlphaFoldDB" id="A0A9X3IB12"/>
<keyword evidence="1" id="KW-0233">DNA recombination</keyword>
<feature type="domain" description="Tyr recombinase" evidence="2">
    <location>
        <begin position="194"/>
        <end position="387"/>
    </location>
</feature>
<dbReference type="PANTHER" id="PTHR30349">
    <property type="entry name" value="PHAGE INTEGRASE-RELATED"/>
    <property type="match status" value="1"/>
</dbReference>
<dbReference type="GO" id="GO:0003677">
    <property type="term" value="F:DNA binding"/>
    <property type="evidence" value="ECO:0007669"/>
    <property type="project" value="InterPro"/>
</dbReference>
<dbReference type="PANTHER" id="PTHR30349:SF64">
    <property type="entry name" value="PROPHAGE INTEGRASE INTD-RELATED"/>
    <property type="match status" value="1"/>
</dbReference>
<dbReference type="Gene3D" id="1.10.443.10">
    <property type="entry name" value="Intergrase catalytic core"/>
    <property type="match status" value="1"/>
</dbReference>
<evidence type="ECO:0000313" key="3">
    <source>
        <dbReference type="EMBL" id="MCX3266594.1"/>
    </source>
</evidence>
<dbReference type="InterPro" id="IPR050090">
    <property type="entry name" value="Tyrosine_recombinase_XerCD"/>
</dbReference>
<protein>
    <submittedName>
        <fullName evidence="3">Tyrosine-type recombinase/integrase</fullName>
    </submittedName>
</protein>
<accession>A0A9X3IB12</accession>
<keyword evidence="4" id="KW-1185">Reference proteome</keyword>
<organism evidence="3 4">
    <name type="scientific">Pedobacter agri</name>
    <dbReference type="NCBI Taxonomy" id="454586"/>
    <lineage>
        <taxon>Bacteria</taxon>
        <taxon>Pseudomonadati</taxon>
        <taxon>Bacteroidota</taxon>
        <taxon>Sphingobacteriia</taxon>
        <taxon>Sphingobacteriales</taxon>
        <taxon>Sphingobacteriaceae</taxon>
        <taxon>Pedobacter</taxon>
    </lineage>
</organism>